<keyword evidence="3" id="KW-1185">Reference proteome</keyword>
<name>A0A0E0IZ11_ORYNI</name>
<dbReference type="EnsemblPlants" id="ONIVA11G05220.1">
    <property type="protein sequence ID" value="ONIVA11G05220.1"/>
    <property type="gene ID" value="ONIVA11G05220"/>
</dbReference>
<evidence type="ECO:0000313" key="3">
    <source>
        <dbReference type="Proteomes" id="UP000006591"/>
    </source>
</evidence>
<dbReference type="Gramene" id="ONIVA11G05220.1">
    <property type="protein sequence ID" value="ONIVA11G05220.1"/>
    <property type="gene ID" value="ONIVA11G05220"/>
</dbReference>
<feature type="region of interest" description="Disordered" evidence="1">
    <location>
        <begin position="1"/>
        <end position="32"/>
    </location>
</feature>
<evidence type="ECO:0000313" key="2">
    <source>
        <dbReference type="EnsemblPlants" id="ONIVA11G05220.1"/>
    </source>
</evidence>
<organism evidence="2">
    <name type="scientific">Oryza nivara</name>
    <name type="common">Indian wild rice</name>
    <name type="synonym">Oryza sativa f. spontanea</name>
    <dbReference type="NCBI Taxonomy" id="4536"/>
    <lineage>
        <taxon>Eukaryota</taxon>
        <taxon>Viridiplantae</taxon>
        <taxon>Streptophyta</taxon>
        <taxon>Embryophyta</taxon>
        <taxon>Tracheophyta</taxon>
        <taxon>Spermatophyta</taxon>
        <taxon>Magnoliopsida</taxon>
        <taxon>Liliopsida</taxon>
        <taxon>Poales</taxon>
        <taxon>Poaceae</taxon>
        <taxon>BOP clade</taxon>
        <taxon>Oryzoideae</taxon>
        <taxon>Oryzeae</taxon>
        <taxon>Oryzinae</taxon>
        <taxon>Oryza</taxon>
    </lineage>
</organism>
<dbReference type="Proteomes" id="UP000006591">
    <property type="component" value="Chromosome 11"/>
</dbReference>
<dbReference type="AlphaFoldDB" id="A0A0E0IZ11"/>
<feature type="compositionally biased region" description="Low complexity" evidence="1">
    <location>
        <begin position="8"/>
        <end position="21"/>
    </location>
</feature>
<protein>
    <submittedName>
        <fullName evidence="2">Uncharacterized protein</fullName>
    </submittedName>
</protein>
<accession>A0A0E0IZ11</accession>
<proteinExistence type="predicted"/>
<feature type="region of interest" description="Disordered" evidence="1">
    <location>
        <begin position="76"/>
        <end position="108"/>
    </location>
</feature>
<feature type="compositionally biased region" description="Basic residues" evidence="1">
    <location>
        <begin position="87"/>
        <end position="99"/>
    </location>
</feature>
<dbReference type="HOGENOM" id="CLU_2018922_0_0_1"/>
<evidence type="ECO:0000256" key="1">
    <source>
        <dbReference type="SAM" id="MobiDB-lite"/>
    </source>
</evidence>
<reference evidence="2" key="2">
    <citation type="submission" date="2018-04" db="EMBL/GenBank/DDBJ databases">
        <title>OnivRS2 (Oryza nivara Reference Sequence Version 2).</title>
        <authorList>
            <person name="Zhang J."/>
            <person name="Kudrna D."/>
            <person name="Lee S."/>
            <person name="Talag J."/>
            <person name="Rajasekar S."/>
            <person name="Welchert J."/>
            <person name="Hsing Y.-I."/>
            <person name="Wing R.A."/>
        </authorList>
    </citation>
    <scope>NUCLEOTIDE SEQUENCE [LARGE SCALE GENOMIC DNA]</scope>
    <source>
        <strain evidence="2">SL10</strain>
    </source>
</reference>
<reference evidence="2" key="1">
    <citation type="submission" date="2015-04" db="UniProtKB">
        <authorList>
            <consortium name="EnsemblPlants"/>
        </authorList>
    </citation>
    <scope>IDENTIFICATION</scope>
    <source>
        <strain evidence="2">SL10</strain>
    </source>
</reference>
<sequence>MITTPFGSAANSPRARRSALSQSWGGEGRSDKEVRRWLGSSLSLRQQWLTPRRGGVDRDEEIHSPVAEAVAAKEESTAATLLSGSGGKRRRRAVGRRGRSAAAPASESTACEVGDVAFKNDFS</sequence>